<dbReference type="EMBL" id="JANIIK010000114">
    <property type="protein sequence ID" value="KAJ3591011.1"/>
    <property type="molecule type" value="Genomic_DNA"/>
</dbReference>
<dbReference type="Proteomes" id="UP001148018">
    <property type="component" value="Unassembled WGS sequence"/>
</dbReference>
<comment type="caution">
    <text evidence="2">The sequence shown here is derived from an EMBL/GenBank/DDBJ whole genome shotgun (WGS) entry which is preliminary data.</text>
</comment>
<organism evidence="2 3">
    <name type="scientific">Muraenolepis orangiensis</name>
    <name type="common">Patagonian moray cod</name>
    <dbReference type="NCBI Taxonomy" id="630683"/>
    <lineage>
        <taxon>Eukaryota</taxon>
        <taxon>Metazoa</taxon>
        <taxon>Chordata</taxon>
        <taxon>Craniata</taxon>
        <taxon>Vertebrata</taxon>
        <taxon>Euteleostomi</taxon>
        <taxon>Actinopterygii</taxon>
        <taxon>Neopterygii</taxon>
        <taxon>Teleostei</taxon>
        <taxon>Neoteleostei</taxon>
        <taxon>Acanthomorphata</taxon>
        <taxon>Zeiogadaria</taxon>
        <taxon>Gadariae</taxon>
        <taxon>Gadiformes</taxon>
        <taxon>Muraenolepidoidei</taxon>
        <taxon>Muraenolepididae</taxon>
        <taxon>Muraenolepis</taxon>
    </lineage>
</organism>
<dbReference type="AlphaFoldDB" id="A0A9Q0IBQ8"/>
<name>A0A9Q0IBQ8_9TELE</name>
<keyword evidence="3" id="KW-1185">Reference proteome</keyword>
<reference evidence="2" key="1">
    <citation type="submission" date="2022-07" db="EMBL/GenBank/DDBJ databases">
        <title>Chromosome-level genome of Muraenolepis orangiensis.</title>
        <authorList>
            <person name="Kim J."/>
        </authorList>
    </citation>
    <scope>NUCLEOTIDE SEQUENCE</scope>
    <source>
        <strain evidence="2">KU_S4_2022</strain>
        <tissue evidence="2">Muscle</tissue>
    </source>
</reference>
<protein>
    <submittedName>
        <fullName evidence="2">Uncharacterized protein</fullName>
    </submittedName>
</protein>
<proteinExistence type="predicted"/>
<evidence type="ECO:0000313" key="3">
    <source>
        <dbReference type="Proteomes" id="UP001148018"/>
    </source>
</evidence>
<accession>A0A9Q0IBQ8</accession>
<feature type="compositionally biased region" description="Basic and acidic residues" evidence="1">
    <location>
        <begin position="57"/>
        <end position="68"/>
    </location>
</feature>
<sequence length="68" mass="7948">MDCWRWGQNGHRQQESPLMEVGQVVQVSTPNQEGRLSWRQRPPLPQFTPVGDFPLEQLRDDTLRSAME</sequence>
<evidence type="ECO:0000313" key="2">
    <source>
        <dbReference type="EMBL" id="KAJ3591011.1"/>
    </source>
</evidence>
<evidence type="ECO:0000256" key="1">
    <source>
        <dbReference type="SAM" id="MobiDB-lite"/>
    </source>
</evidence>
<feature type="region of interest" description="Disordered" evidence="1">
    <location>
        <begin position="31"/>
        <end position="68"/>
    </location>
</feature>
<gene>
    <name evidence="2" type="ORF">NHX12_008958</name>
</gene>